<dbReference type="InterPro" id="IPR051361">
    <property type="entry name" value="ThrE/Ser_Exporter"/>
</dbReference>
<evidence type="ECO:0000256" key="6">
    <source>
        <dbReference type="SAM" id="MobiDB-lite"/>
    </source>
</evidence>
<dbReference type="PANTHER" id="PTHR31082">
    <property type="entry name" value="PHEROMONE-REGULATED MEMBRANE PROTEIN 10"/>
    <property type="match status" value="1"/>
</dbReference>
<keyword evidence="11" id="KW-1185">Reference proteome</keyword>
<dbReference type="InterPro" id="IPR024528">
    <property type="entry name" value="ThrE_2"/>
</dbReference>
<dbReference type="InterPro" id="IPR010619">
    <property type="entry name" value="ThrE-like_N"/>
</dbReference>
<feature type="compositionally biased region" description="Low complexity" evidence="6">
    <location>
        <begin position="258"/>
        <end position="267"/>
    </location>
</feature>
<evidence type="ECO:0000256" key="2">
    <source>
        <dbReference type="ARBA" id="ARBA00022692"/>
    </source>
</evidence>
<keyword evidence="4 7" id="KW-0472">Membrane</keyword>
<reference evidence="10 11" key="1">
    <citation type="submission" date="2024-01" db="EMBL/GenBank/DDBJ databases">
        <title>Comparative genomics of Cryptococcus and Kwoniella reveals pathogenesis evolution and contrasting modes of karyotype evolution via chromosome fusion or intercentromeric recombination.</title>
        <authorList>
            <person name="Coelho M.A."/>
            <person name="David-Palma M."/>
            <person name="Shea T."/>
            <person name="Bowers K."/>
            <person name="McGinley-Smith S."/>
            <person name="Mohammad A.W."/>
            <person name="Gnirke A."/>
            <person name="Yurkov A.M."/>
            <person name="Nowrousian M."/>
            <person name="Sun S."/>
            <person name="Cuomo C.A."/>
            <person name="Heitman J."/>
        </authorList>
    </citation>
    <scope>NUCLEOTIDE SEQUENCE [LARGE SCALE GENOMIC DNA]</scope>
    <source>
        <strain evidence="10 11">7685027</strain>
    </source>
</reference>
<feature type="compositionally biased region" description="Polar residues" evidence="6">
    <location>
        <begin position="1"/>
        <end position="15"/>
    </location>
</feature>
<evidence type="ECO:0000313" key="11">
    <source>
        <dbReference type="Proteomes" id="UP001432216"/>
    </source>
</evidence>
<evidence type="ECO:0000256" key="5">
    <source>
        <dbReference type="ARBA" id="ARBA00034125"/>
    </source>
</evidence>
<protein>
    <recommendedName>
        <fullName evidence="12">Conjugation with cellular fusion-related protein</fullName>
    </recommendedName>
</protein>
<feature type="transmembrane region" description="Helical" evidence="7">
    <location>
        <begin position="605"/>
        <end position="625"/>
    </location>
</feature>
<dbReference type="RefSeq" id="XP_064720490.1">
    <property type="nucleotide sequence ID" value="XM_064864418.1"/>
</dbReference>
<feature type="compositionally biased region" description="Polar residues" evidence="6">
    <location>
        <begin position="152"/>
        <end position="164"/>
    </location>
</feature>
<feature type="transmembrane region" description="Helical" evidence="7">
    <location>
        <begin position="883"/>
        <end position="911"/>
    </location>
</feature>
<name>A0ABZ2ARV1_9TREE</name>
<dbReference type="Proteomes" id="UP001432216">
    <property type="component" value="Chromosome 4"/>
</dbReference>
<gene>
    <name evidence="10" type="ORF">IAS62_002558</name>
</gene>
<feature type="domain" description="Threonine/Serine exporter ThrE" evidence="9">
    <location>
        <begin position="766"/>
        <end position="906"/>
    </location>
</feature>
<feature type="transmembrane region" description="Helical" evidence="7">
    <location>
        <begin position="637"/>
        <end position="657"/>
    </location>
</feature>
<comment type="similarity">
    <text evidence="5">Belongs to the ThrE exporter (TC 2.A.79) family.</text>
</comment>
<evidence type="ECO:0000259" key="9">
    <source>
        <dbReference type="Pfam" id="PF12821"/>
    </source>
</evidence>
<organism evidence="10 11">
    <name type="scientific">Cryptococcus decagattii</name>
    <dbReference type="NCBI Taxonomy" id="1859122"/>
    <lineage>
        <taxon>Eukaryota</taxon>
        <taxon>Fungi</taxon>
        <taxon>Dikarya</taxon>
        <taxon>Basidiomycota</taxon>
        <taxon>Agaricomycotina</taxon>
        <taxon>Tremellomycetes</taxon>
        <taxon>Tremellales</taxon>
        <taxon>Cryptococcaceae</taxon>
        <taxon>Cryptococcus</taxon>
        <taxon>Cryptococcus gattii species complex</taxon>
    </lineage>
</organism>
<sequence>MPSTTNTHRCPSQQEEGGPSDKWTQKQEVDVDLISSHSGPPTSRPNSLLHSSSRDSPLPTTLRPTCENSTSIPRSISQEHTIYGCRPNLKVRWQSKLGEDYRTDTKSLHFPRPSTAPSEEDITAVHRSITSIFRRPQGYSPRQSRSDLESGLSDTRSSVLSFESDSFVRPRPMRQKASSRRSSVSSWASSDNDSEDDIQVGPKGVLRALLGLYGNEASNKKRRALRSSLRYKDKDNEDNHRGRARKRWSTESLFALPSRNSSRSASRSVRRGAINAPDGHEVAGRMKDEEKRVHRNRKHQRLPHRSQDLNQPYIPSVRYSNPLEPAANITVAQRFRTFMTGRNAPVTLLGAPDTVDHTRPQEESRYRTMAALMITTNSLMSIGSPTLVHVAPASGQGGESSGGHRKISWYESVAEKDRAEQERELEEERDLGLIDGEEDKLRTLEEGMHQGKGKRKRTRGKRIQREIAVTKHVSNLVQRKKFIEELAKAVVNYGAPAHSVEAWLASTADILSVEASFIYLPTVLLVAFRDTDVHSTDVLFIRPSGGLELYRLSLVHEVYRRVTHDKISASQGRRALKRIGRETVPYSRLTLILTGSVASAMSSRVAFSGSFVDILMSGALGALFTLVQFTISKENRVLSNIFEIGMAGILSFVARGLGSSKYFCYESLASASIVLILPGWHICLGALELGSKNIIAGGIRLVWAVVYTLFLSLGLGIGSEIWDSFGPSQPGNHSDTSDANATEVLCYRDPSWDYWWYTEPSDWWLFLLVPIFAFSLAVWFRADWRSKDIVVMVLVACAGYVVNYFLSGQISQINVTSAVSAFTVGVLGNLYSRLGRGSAFPSMVCGILLLVPNAIAAAGGLGTSSSDQSDSTNSNNEQEINTAIIVSIRMILVGVGLAVGLFASTVAIYPFGKKRRYIFSY</sequence>
<keyword evidence="2 7" id="KW-0812">Transmembrane</keyword>
<dbReference type="EMBL" id="CP143809">
    <property type="protein sequence ID" value="WVO21251.1"/>
    <property type="molecule type" value="Genomic_DNA"/>
</dbReference>
<feature type="transmembrane region" description="Helical" evidence="7">
    <location>
        <begin position="843"/>
        <end position="863"/>
    </location>
</feature>
<evidence type="ECO:0000259" key="8">
    <source>
        <dbReference type="Pfam" id="PF06738"/>
    </source>
</evidence>
<feature type="transmembrane region" description="Helical" evidence="7">
    <location>
        <begin position="701"/>
        <end position="722"/>
    </location>
</feature>
<feature type="transmembrane region" description="Helical" evidence="7">
    <location>
        <begin position="669"/>
        <end position="689"/>
    </location>
</feature>
<keyword evidence="3 7" id="KW-1133">Transmembrane helix</keyword>
<evidence type="ECO:0000256" key="3">
    <source>
        <dbReference type="ARBA" id="ARBA00022989"/>
    </source>
</evidence>
<evidence type="ECO:0000256" key="1">
    <source>
        <dbReference type="ARBA" id="ARBA00004141"/>
    </source>
</evidence>
<evidence type="ECO:0000256" key="4">
    <source>
        <dbReference type="ARBA" id="ARBA00023136"/>
    </source>
</evidence>
<proteinExistence type="inferred from homology"/>
<feature type="region of interest" description="Disordered" evidence="6">
    <location>
        <begin position="221"/>
        <end position="285"/>
    </location>
</feature>
<dbReference type="Pfam" id="PF12821">
    <property type="entry name" value="ThrE_2"/>
    <property type="match status" value="1"/>
</dbReference>
<evidence type="ECO:0000256" key="7">
    <source>
        <dbReference type="SAM" id="Phobius"/>
    </source>
</evidence>
<feature type="compositionally biased region" description="Polar residues" evidence="6">
    <location>
        <begin position="35"/>
        <end position="73"/>
    </location>
</feature>
<feature type="transmembrane region" description="Helical" evidence="7">
    <location>
        <begin position="812"/>
        <end position="831"/>
    </location>
</feature>
<feature type="compositionally biased region" description="Low complexity" evidence="6">
    <location>
        <begin position="180"/>
        <end position="191"/>
    </location>
</feature>
<accession>A0ABZ2ARV1</accession>
<dbReference type="Pfam" id="PF06738">
    <property type="entry name" value="ThrE"/>
    <property type="match status" value="1"/>
</dbReference>
<dbReference type="PANTHER" id="PTHR31082:SF4">
    <property type="entry name" value="PHEROMONE-REGULATED MEMBRANE PROTEIN 10"/>
    <property type="match status" value="1"/>
</dbReference>
<evidence type="ECO:0008006" key="12">
    <source>
        <dbReference type="Google" id="ProtNLM"/>
    </source>
</evidence>
<comment type="subcellular location">
    <subcellularLocation>
        <location evidence="1">Membrane</location>
        <topology evidence="1">Multi-pass membrane protein</topology>
    </subcellularLocation>
</comment>
<feature type="transmembrane region" description="Helical" evidence="7">
    <location>
        <begin position="789"/>
        <end position="806"/>
    </location>
</feature>
<feature type="domain" description="Threonine/serine exporter-like N-terminal" evidence="8">
    <location>
        <begin position="482"/>
        <end position="721"/>
    </location>
</feature>
<evidence type="ECO:0000313" key="10">
    <source>
        <dbReference type="EMBL" id="WVO21251.1"/>
    </source>
</evidence>
<feature type="region of interest" description="Disordered" evidence="6">
    <location>
        <begin position="134"/>
        <end position="200"/>
    </location>
</feature>
<feature type="compositionally biased region" description="Basic and acidic residues" evidence="6">
    <location>
        <begin position="230"/>
        <end position="241"/>
    </location>
</feature>
<dbReference type="GeneID" id="89989331"/>
<feature type="region of interest" description="Disordered" evidence="6">
    <location>
        <begin position="1"/>
        <end position="73"/>
    </location>
</feature>
<feature type="transmembrane region" description="Helical" evidence="7">
    <location>
        <begin position="763"/>
        <end position="782"/>
    </location>
</feature>